<comment type="similarity">
    <text evidence="2">Belongs to the threonine synthase family.</text>
</comment>
<dbReference type="NCBIfam" id="TIGR00260">
    <property type="entry name" value="thrC"/>
    <property type="match status" value="1"/>
</dbReference>
<dbReference type="InterPro" id="IPR051166">
    <property type="entry name" value="Threonine_Synthase"/>
</dbReference>
<dbReference type="InterPro" id="IPR004450">
    <property type="entry name" value="Thr_synthase-like"/>
</dbReference>
<protein>
    <recommendedName>
        <fullName evidence="5">Threonine synthase</fullName>
        <ecNumber evidence="5">4.2.3.1</ecNumber>
    </recommendedName>
</protein>
<dbReference type="PANTHER" id="PTHR42690:SF1">
    <property type="entry name" value="THREONINE SYNTHASE-LIKE 2"/>
    <property type="match status" value="1"/>
</dbReference>
<comment type="caution">
    <text evidence="9">The sequence shown here is derived from an EMBL/GenBank/DDBJ whole genome shotgun (WGS) entry which is preliminary data.</text>
</comment>
<dbReference type="InterPro" id="IPR037158">
    <property type="entry name" value="Thr_synth_N_sf"/>
</dbReference>
<keyword evidence="4 9" id="KW-0456">Lyase</keyword>
<dbReference type="InterPro" id="IPR001926">
    <property type="entry name" value="TrpB-like_PALP"/>
</dbReference>
<evidence type="ECO:0000259" key="8">
    <source>
        <dbReference type="Pfam" id="PF14821"/>
    </source>
</evidence>
<keyword evidence="3 6" id="KW-0663">Pyridoxal phosphate</keyword>
<dbReference type="Pfam" id="PF00291">
    <property type="entry name" value="PALP"/>
    <property type="match status" value="1"/>
</dbReference>
<dbReference type="InterPro" id="IPR029144">
    <property type="entry name" value="Thr_synth_N"/>
</dbReference>
<evidence type="ECO:0000259" key="7">
    <source>
        <dbReference type="Pfam" id="PF00291"/>
    </source>
</evidence>
<reference evidence="9 10" key="1">
    <citation type="submission" date="2019-08" db="EMBL/GenBank/DDBJ databases">
        <title>Sphingorhabdus soil sp. nov., isolated from arctic soil.</title>
        <authorList>
            <person name="Liu Y."/>
        </authorList>
    </citation>
    <scope>NUCLEOTIDE SEQUENCE [LARGE SCALE GENOMIC DNA]</scope>
    <source>
        <strain evidence="9 10">D-2Q-5-6</strain>
    </source>
</reference>
<keyword evidence="10" id="KW-1185">Reference proteome</keyword>
<feature type="domain" description="Threonine synthase N-terminal" evidence="8">
    <location>
        <begin position="2"/>
        <end position="79"/>
    </location>
</feature>
<dbReference type="Proteomes" id="UP000321129">
    <property type="component" value="Unassembled WGS sequence"/>
</dbReference>
<name>A0A5C6UP34_9SPHN</name>
<feature type="modified residue" description="N6-(pyridoxal phosphate)lysine" evidence="6">
    <location>
        <position position="111"/>
    </location>
</feature>
<evidence type="ECO:0000313" key="10">
    <source>
        <dbReference type="Proteomes" id="UP000321129"/>
    </source>
</evidence>
<evidence type="ECO:0000256" key="3">
    <source>
        <dbReference type="ARBA" id="ARBA00022898"/>
    </source>
</evidence>
<dbReference type="AlphaFoldDB" id="A0A5C6UP34"/>
<dbReference type="GO" id="GO:0004795">
    <property type="term" value="F:threonine synthase activity"/>
    <property type="evidence" value="ECO:0007669"/>
    <property type="project" value="UniProtKB-UniRule"/>
</dbReference>
<evidence type="ECO:0000256" key="6">
    <source>
        <dbReference type="PIRSR" id="PIRSR604450-51"/>
    </source>
</evidence>
<evidence type="ECO:0000256" key="4">
    <source>
        <dbReference type="ARBA" id="ARBA00023239"/>
    </source>
</evidence>
<dbReference type="GO" id="GO:0009088">
    <property type="term" value="P:threonine biosynthetic process"/>
    <property type="evidence" value="ECO:0007669"/>
    <property type="project" value="UniProtKB-UniRule"/>
</dbReference>
<dbReference type="EC" id="4.2.3.1" evidence="5"/>
<evidence type="ECO:0000313" key="9">
    <source>
        <dbReference type="EMBL" id="TXC73901.1"/>
    </source>
</evidence>
<accession>A0A5C6UP34</accession>
<gene>
    <name evidence="9" type="ORF">FSZ31_04025</name>
</gene>
<dbReference type="Pfam" id="PF14821">
    <property type="entry name" value="Thr_synth_N"/>
    <property type="match status" value="1"/>
</dbReference>
<evidence type="ECO:0000256" key="1">
    <source>
        <dbReference type="ARBA" id="ARBA00001933"/>
    </source>
</evidence>
<dbReference type="Gene3D" id="3.90.1380.10">
    <property type="entry name" value="Threonine synthase, N-terminal domain"/>
    <property type="match status" value="1"/>
</dbReference>
<comment type="cofactor">
    <cofactor evidence="1 6">
        <name>pyridoxal 5'-phosphate</name>
        <dbReference type="ChEBI" id="CHEBI:597326"/>
    </cofactor>
</comment>
<dbReference type="CDD" id="cd01560">
    <property type="entry name" value="Thr-synth_2"/>
    <property type="match status" value="1"/>
</dbReference>
<proteinExistence type="inferred from homology"/>
<evidence type="ECO:0000256" key="5">
    <source>
        <dbReference type="NCBIfam" id="TIGR00260"/>
    </source>
</evidence>
<evidence type="ECO:0000256" key="2">
    <source>
        <dbReference type="ARBA" id="ARBA00005517"/>
    </source>
</evidence>
<dbReference type="Pfam" id="PF24857">
    <property type="entry name" value="THR4_C"/>
    <property type="match status" value="1"/>
</dbReference>
<dbReference type="OrthoDB" id="9763107at2"/>
<dbReference type="InterPro" id="IPR036052">
    <property type="entry name" value="TrpB-like_PALP_sf"/>
</dbReference>
<dbReference type="EMBL" id="VOPY01000001">
    <property type="protein sequence ID" value="TXC73901.1"/>
    <property type="molecule type" value="Genomic_DNA"/>
</dbReference>
<feature type="domain" description="Tryptophan synthase beta chain-like PALP" evidence="7">
    <location>
        <begin position="100"/>
        <end position="331"/>
    </location>
</feature>
<dbReference type="SUPFAM" id="SSF53686">
    <property type="entry name" value="Tryptophan synthase beta subunit-like PLP-dependent enzymes"/>
    <property type="match status" value="1"/>
</dbReference>
<sequence>MRYVGTRGGGSAGFRAVVTGGLAPGGGLWMPEVWPHFSHHELSAMARLDYAETAARVLARFIGDDIDDATLLGLCRDAYAGFDDAAVTPLRRLDDGLSLLELFHGPTLSFKDIALQLLGAMLGHFGARTTIIGATSGDTGSAAIHAVAGKKGVRIVMLYPEGRISDVQRRQMTSVAAGNVDVVAIDGSFDDCQRIVKALLGDAALVAKHRLSAVNSINWLRIAAQSVYYFTAALRLGAPDSAVGFAVPTGNLGDAFAGHAARRMGLPIARIIVATNANDIVARALADGVYRPGAVRATDAPAMDIQVASNFERLLWDAAGGDGAVVARQMAALAGEGEIVLTDAQRAALAHMTGVAIDAAAMDAAMRWADERGTTIDPHTAIALAAAQSVGGDDPIAVVATAHPAKFPDAVRRATGRDPTVPARLADALTGAERVVRLPADVAAVTAYVAARG</sequence>
<dbReference type="PANTHER" id="PTHR42690">
    <property type="entry name" value="THREONINE SYNTHASE FAMILY MEMBER"/>
    <property type="match status" value="1"/>
</dbReference>
<dbReference type="RefSeq" id="WP_147121738.1">
    <property type="nucleotide sequence ID" value="NZ_VOPY01000001.1"/>
</dbReference>
<dbReference type="Gene3D" id="3.40.50.1100">
    <property type="match status" value="2"/>
</dbReference>
<organism evidence="9 10">
    <name type="scientific">Flavisphingopyxis soli</name>
    <dbReference type="NCBI Taxonomy" id="2601267"/>
    <lineage>
        <taxon>Bacteria</taxon>
        <taxon>Pseudomonadati</taxon>
        <taxon>Pseudomonadota</taxon>
        <taxon>Alphaproteobacteria</taxon>
        <taxon>Sphingomonadales</taxon>
        <taxon>Sphingopyxidaceae</taxon>
        <taxon>Flavisphingopyxis</taxon>
    </lineage>
</organism>